<keyword evidence="3" id="KW-0560">Oxidoreductase</keyword>
<evidence type="ECO:0000256" key="5">
    <source>
        <dbReference type="ARBA" id="ARBA00023244"/>
    </source>
</evidence>
<dbReference type="GO" id="GO:0004325">
    <property type="term" value="F:ferrochelatase activity"/>
    <property type="evidence" value="ECO:0007669"/>
    <property type="project" value="InterPro"/>
</dbReference>
<dbReference type="Gene3D" id="3.40.50.720">
    <property type="entry name" value="NAD(P)-binding Rossmann-like Domain"/>
    <property type="match status" value="1"/>
</dbReference>
<evidence type="ECO:0000256" key="6">
    <source>
        <dbReference type="ARBA" id="ARBA00047561"/>
    </source>
</evidence>
<keyword evidence="4" id="KW-0520">NAD</keyword>
<dbReference type="PANTHER" id="PTHR35330:SF1">
    <property type="entry name" value="SIROHEME BIOSYNTHESIS PROTEIN MET8"/>
    <property type="match status" value="1"/>
</dbReference>
<dbReference type="SUPFAM" id="SSF75615">
    <property type="entry name" value="Siroheme synthase middle domains-like"/>
    <property type="match status" value="1"/>
</dbReference>
<gene>
    <name evidence="7" type="ordered locus">Pyrfu_1354</name>
</gene>
<evidence type="ECO:0000256" key="1">
    <source>
        <dbReference type="ARBA" id="ARBA00005010"/>
    </source>
</evidence>
<dbReference type="STRING" id="694429.Pyrfu_1354"/>
<dbReference type="KEGG" id="pfm:Pyrfu_1354"/>
<comment type="catalytic activity">
    <reaction evidence="6">
        <text>precorrin-2 + NAD(+) = sirohydrochlorin + NADH + 2 H(+)</text>
        <dbReference type="Rhea" id="RHEA:15613"/>
        <dbReference type="ChEBI" id="CHEBI:15378"/>
        <dbReference type="ChEBI" id="CHEBI:57540"/>
        <dbReference type="ChEBI" id="CHEBI:57945"/>
        <dbReference type="ChEBI" id="CHEBI:58351"/>
        <dbReference type="ChEBI" id="CHEBI:58827"/>
        <dbReference type="EC" id="1.3.1.76"/>
    </reaction>
</comment>
<protein>
    <recommendedName>
        <fullName evidence="2">precorrin-2 dehydrogenase</fullName>
        <ecNumber evidence="2">1.3.1.76</ecNumber>
    </recommendedName>
</protein>
<evidence type="ECO:0000313" key="8">
    <source>
        <dbReference type="Proteomes" id="UP000001037"/>
    </source>
</evidence>
<dbReference type="GO" id="GO:0019354">
    <property type="term" value="P:siroheme biosynthetic process"/>
    <property type="evidence" value="ECO:0007669"/>
    <property type="project" value="UniProtKB-UniPathway"/>
</dbReference>
<dbReference type="HOGENOM" id="CLU_011276_8_2_2"/>
<dbReference type="AlphaFoldDB" id="G0EGR4"/>
<dbReference type="GO" id="GO:0043115">
    <property type="term" value="F:precorrin-2 dehydrogenase activity"/>
    <property type="evidence" value="ECO:0007669"/>
    <property type="project" value="UniProtKB-EC"/>
</dbReference>
<dbReference type="OrthoDB" id="10510at2157"/>
<dbReference type="PANTHER" id="PTHR35330">
    <property type="entry name" value="SIROHEME BIOSYNTHESIS PROTEIN MET8"/>
    <property type="match status" value="1"/>
</dbReference>
<comment type="pathway">
    <text evidence="1">Porphyrin-containing compound metabolism; siroheme biosynthesis; sirohydrochlorin from precorrin-2: step 1/1.</text>
</comment>
<evidence type="ECO:0000256" key="2">
    <source>
        <dbReference type="ARBA" id="ARBA00012400"/>
    </source>
</evidence>
<dbReference type="EMBL" id="CP002838">
    <property type="protein sequence ID" value="AEM39212.1"/>
    <property type="molecule type" value="Genomic_DNA"/>
</dbReference>
<dbReference type="InterPro" id="IPR036291">
    <property type="entry name" value="NAD(P)-bd_dom_sf"/>
</dbReference>
<dbReference type="RefSeq" id="WP_014026889.1">
    <property type="nucleotide sequence ID" value="NC_015931.1"/>
</dbReference>
<keyword evidence="8" id="KW-1185">Reference proteome</keyword>
<organism evidence="7 8">
    <name type="scientific">Pyrolobus fumarii (strain DSM 11204 / 1A)</name>
    <dbReference type="NCBI Taxonomy" id="694429"/>
    <lineage>
        <taxon>Archaea</taxon>
        <taxon>Thermoproteota</taxon>
        <taxon>Thermoprotei</taxon>
        <taxon>Desulfurococcales</taxon>
        <taxon>Pyrodictiaceae</taxon>
        <taxon>Pyrolobus</taxon>
    </lineage>
</organism>
<dbReference type="NCBIfam" id="TIGR01470">
    <property type="entry name" value="cysG_Nterm"/>
    <property type="match status" value="1"/>
</dbReference>
<dbReference type="SUPFAM" id="SSF51735">
    <property type="entry name" value="NAD(P)-binding Rossmann-fold domains"/>
    <property type="match status" value="1"/>
</dbReference>
<dbReference type="UniPathway" id="UPA00262">
    <property type="reaction ID" value="UER00222"/>
</dbReference>
<name>G0EGR4_PYRF1</name>
<dbReference type="Pfam" id="PF13241">
    <property type="entry name" value="NAD_binding_7"/>
    <property type="match status" value="1"/>
</dbReference>
<dbReference type="InParanoid" id="G0EGR4"/>
<evidence type="ECO:0000313" key="7">
    <source>
        <dbReference type="EMBL" id="AEM39212.1"/>
    </source>
</evidence>
<evidence type="ECO:0000256" key="3">
    <source>
        <dbReference type="ARBA" id="ARBA00023002"/>
    </source>
</evidence>
<dbReference type="InterPro" id="IPR028161">
    <property type="entry name" value="Met8-like"/>
</dbReference>
<dbReference type="Proteomes" id="UP000001037">
    <property type="component" value="Chromosome"/>
</dbReference>
<proteinExistence type="predicted"/>
<dbReference type="GeneID" id="11138539"/>
<reference evidence="7 8" key="1">
    <citation type="journal article" date="2011" name="Stand. Genomic Sci.">
        <title>Complete genome sequence of the hyperthermophilic chemolithoautotroph Pyrolobus fumarii type strain (1A).</title>
        <authorList>
            <person name="Anderson I."/>
            <person name="Goker M."/>
            <person name="Nolan M."/>
            <person name="Lucas S."/>
            <person name="Hammon N."/>
            <person name="Deshpande S."/>
            <person name="Cheng J.F."/>
            <person name="Tapia R."/>
            <person name="Han C."/>
            <person name="Goodwin L."/>
            <person name="Pitluck S."/>
            <person name="Huntemann M."/>
            <person name="Liolios K."/>
            <person name="Ivanova N."/>
            <person name="Pagani I."/>
            <person name="Mavromatis K."/>
            <person name="Ovchinikova G."/>
            <person name="Pati A."/>
            <person name="Chen A."/>
            <person name="Palaniappan K."/>
            <person name="Land M."/>
            <person name="Hauser L."/>
            <person name="Brambilla E.M."/>
            <person name="Huber H."/>
            <person name="Yasawong M."/>
            <person name="Rohde M."/>
            <person name="Spring S."/>
            <person name="Abt B."/>
            <person name="Sikorski J."/>
            <person name="Wirth R."/>
            <person name="Detter J.C."/>
            <person name="Woyke T."/>
            <person name="Bristow J."/>
            <person name="Eisen J.A."/>
            <person name="Markowitz V."/>
            <person name="Hugenholtz P."/>
            <person name="Kyrpides N.C."/>
            <person name="Klenk H.P."/>
            <person name="Lapidus A."/>
        </authorList>
    </citation>
    <scope>NUCLEOTIDE SEQUENCE [LARGE SCALE GENOMIC DNA]</scope>
    <source>
        <strain evidence="8">DSM 11204 / 1A</strain>
    </source>
</reference>
<keyword evidence="5" id="KW-0627">Porphyrin biosynthesis</keyword>
<sequence length="223" mass="24773">MRLPLWIEAKALNVVVFGGGKVGTRRALKFLDAGARVTVVSLEFSDELLKAASASDRLCLIKGDARTIDLDSILKDAHIVVIAVPDEEARRIIWEAAKRNNALVNDATDAEATEVVVPYEASVNSIRVAVTTEGKSGVTARHALQKIVKLLENDRELATMLEALWWAKRYMKSVIPDGRARFPIYFEIERDPRFMEAVRRGDVEEAKRVAKEIIDAHAAGRKP</sequence>
<accession>G0EGR4</accession>
<dbReference type="EC" id="1.3.1.76" evidence="2"/>
<dbReference type="eggNOG" id="arCOG01044">
    <property type="taxonomic scope" value="Archaea"/>
</dbReference>
<dbReference type="InterPro" id="IPR006367">
    <property type="entry name" value="Sirohaem_synthase_N"/>
</dbReference>
<evidence type="ECO:0000256" key="4">
    <source>
        <dbReference type="ARBA" id="ARBA00023027"/>
    </source>
</evidence>